<evidence type="ECO:0000313" key="2">
    <source>
        <dbReference type="EMBL" id="MFD1428396.1"/>
    </source>
</evidence>
<accession>A0ABW4CER7</accession>
<gene>
    <name evidence="2" type="ORF">ACFQ4Y_15950</name>
</gene>
<dbReference type="InterPro" id="IPR025948">
    <property type="entry name" value="HTH-like_dom"/>
</dbReference>
<comment type="caution">
    <text evidence="2">The sequence shown here is derived from an EMBL/GenBank/DDBJ whole genome shotgun (WGS) entry which is preliminary data.</text>
</comment>
<evidence type="ECO:0000313" key="3">
    <source>
        <dbReference type="Proteomes" id="UP001597282"/>
    </source>
</evidence>
<keyword evidence="3" id="KW-1185">Reference proteome</keyword>
<dbReference type="RefSeq" id="WP_380167257.1">
    <property type="nucleotide sequence ID" value="NZ_JBHTNU010000023.1"/>
</dbReference>
<sequence length="130" mass="14984">MQIKVLKKRYPFPEGRTPLDSEMGGSQRSHGFRCLQGAAFQKGVDSTRSCPRQKTLAQEIKRLASEYPTFGYRRIWALLQREGYPCNQKTVYRAMKEMNLLQKTIHYEAKRSIGDRPADPTARTSDGIWT</sequence>
<reference evidence="3" key="1">
    <citation type="journal article" date="2019" name="Int. J. Syst. Evol. Microbiol.">
        <title>The Global Catalogue of Microorganisms (GCM) 10K type strain sequencing project: providing services to taxonomists for standard genome sequencing and annotation.</title>
        <authorList>
            <consortium name="The Broad Institute Genomics Platform"/>
            <consortium name="The Broad Institute Genome Sequencing Center for Infectious Disease"/>
            <person name="Wu L."/>
            <person name="Ma J."/>
        </authorList>
    </citation>
    <scope>NUCLEOTIDE SEQUENCE [LARGE SCALE GENOMIC DNA]</scope>
    <source>
        <strain evidence="3">S1</strain>
    </source>
</reference>
<dbReference type="Proteomes" id="UP001597282">
    <property type="component" value="Unassembled WGS sequence"/>
</dbReference>
<feature type="domain" description="HTH-like" evidence="1">
    <location>
        <begin position="54"/>
        <end position="103"/>
    </location>
</feature>
<evidence type="ECO:0000259" key="1">
    <source>
        <dbReference type="Pfam" id="PF13276"/>
    </source>
</evidence>
<proteinExistence type="predicted"/>
<protein>
    <submittedName>
        <fullName evidence="2">IS3 family transposase</fullName>
    </submittedName>
</protein>
<dbReference type="Pfam" id="PF13276">
    <property type="entry name" value="HTH_21"/>
    <property type="match status" value="1"/>
</dbReference>
<organism evidence="2 3">
    <name type="scientific">Kroppenstedtia sanguinis</name>
    <dbReference type="NCBI Taxonomy" id="1380684"/>
    <lineage>
        <taxon>Bacteria</taxon>
        <taxon>Bacillati</taxon>
        <taxon>Bacillota</taxon>
        <taxon>Bacilli</taxon>
        <taxon>Bacillales</taxon>
        <taxon>Thermoactinomycetaceae</taxon>
        <taxon>Kroppenstedtia</taxon>
    </lineage>
</organism>
<name>A0ABW4CER7_9BACL</name>
<dbReference type="EMBL" id="JBHTNU010000023">
    <property type="protein sequence ID" value="MFD1428396.1"/>
    <property type="molecule type" value="Genomic_DNA"/>
</dbReference>